<accession>A0A6P0C0Q9</accession>
<dbReference type="EMBL" id="WXXP01000030">
    <property type="protein sequence ID" value="NEK54557.1"/>
    <property type="molecule type" value="Genomic_DNA"/>
</dbReference>
<evidence type="ECO:0008006" key="4">
    <source>
        <dbReference type="Google" id="ProtNLM"/>
    </source>
</evidence>
<proteinExistence type="predicted"/>
<dbReference type="AlphaFoldDB" id="A0A6P0C0Q9"/>
<dbReference type="EMBL" id="WXXP01000030">
    <property type="protein sequence ID" value="NEK54556.1"/>
    <property type="molecule type" value="Genomic_DNA"/>
</dbReference>
<evidence type="ECO:0000313" key="2">
    <source>
        <dbReference type="EMBL" id="NEK54557.1"/>
    </source>
</evidence>
<dbReference type="Proteomes" id="UP000471409">
    <property type="component" value="Unassembled WGS sequence"/>
</dbReference>
<protein>
    <recommendedName>
        <fullName evidence="4">Nitrogenase iron protein</fullName>
    </recommendedName>
</protein>
<evidence type="ECO:0000313" key="1">
    <source>
        <dbReference type="EMBL" id="NEK54556.1"/>
    </source>
</evidence>
<reference evidence="1 3" key="1">
    <citation type="submission" date="2020-01" db="EMBL/GenBank/DDBJ databases">
        <title>Rhizobium genotypes associated with high levels of biological nitrogen fixation by grain legumes in a temperate-maritime cropping system.</title>
        <authorList>
            <person name="Maluk M."/>
            <person name="Francesc Ferrando Molina F."/>
            <person name="Lopez Del Egido L."/>
            <person name="Lafos M."/>
            <person name="Langarica-Fuentes A."/>
            <person name="Gebre Yohannes G."/>
            <person name="Young M.W."/>
            <person name="Martin P."/>
            <person name="Gantlett R."/>
            <person name="Kenicer G."/>
            <person name="Hawes C."/>
            <person name="Begg G.S."/>
            <person name="Quilliam R.S."/>
            <person name="Squire G.R."/>
            <person name="Poole P.S."/>
            <person name="Young P.W."/>
            <person name="Iannetta P.M."/>
            <person name="James E.K."/>
        </authorList>
    </citation>
    <scope>NUCLEOTIDE SEQUENCE [LARGE SCALE GENOMIC DNA]</scope>
    <source>
        <strain evidence="1 3">JHI944</strain>
    </source>
</reference>
<comment type="caution">
    <text evidence="1">The sequence shown here is derived from an EMBL/GenBank/DDBJ whole genome shotgun (WGS) entry which is preliminary data.</text>
</comment>
<sequence>MAALRQIAFYGKGGIGKSTTKIVSAAEAVAKGLAPMEQVILLARQLNGR</sequence>
<name>A0A6P0C0Q9_RHILE</name>
<organism evidence="1 3">
    <name type="scientific">Rhizobium leguminosarum</name>
    <dbReference type="NCBI Taxonomy" id="384"/>
    <lineage>
        <taxon>Bacteria</taxon>
        <taxon>Pseudomonadati</taxon>
        <taxon>Pseudomonadota</taxon>
        <taxon>Alphaproteobacteria</taxon>
        <taxon>Hyphomicrobiales</taxon>
        <taxon>Rhizobiaceae</taxon>
        <taxon>Rhizobium/Agrobacterium group</taxon>
        <taxon>Rhizobium</taxon>
    </lineage>
</organism>
<gene>
    <name evidence="1" type="ORF">GUK36_34885</name>
    <name evidence="2" type="ORF">GUK36_34890</name>
</gene>
<evidence type="ECO:0000313" key="3">
    <source>
        <dbReference type="Proteomes" id="UP000471409"/>
    </source>
</evidence>